<reference evidence="2" key="1">
    <citation type="submission" date="2023-03" db="EMBL/GenBank/DDBJ databases">
        <title>Massive genome expansion in bonnet fungi (Mycena s.s.) driven by repeated elements and novel gene families across ecological guilds.</title>
        <authorList>
            <consortium name="Lawrence Berkeley National Laboratory"/>
            <person name="Harder C.B."/>
            <person name="Miyauchi S."/>
            <person name="Viragh M."/>
            <person name="Kuo A."/>
            <person name="Thoen E."/>
            <person name="Andreopoulos B."/>
            <person name="Lu D."/>
            <person name="Skrede I."/>
            <person name="Drula E."/>
            <person name="Henrissat B."/>
            <person name="Morin E."/>
            <person name="Kohler A."/>
            <person name="Barry K."/>
            <person name="LaButti K."/>
            <person name="Morin E."/>
            <person name="Salamov A."/>
            <person name="Lipzen A."/>
            <person name="Mereny Z."/>
            <person name="Hegedus B."/>
            <person name="Baldrian P."/>
            <person name="Stursova M."/>
            <person name="Weitz H."/>
            <person name="Taylor A."/>
            <person name="Grigoriev I.V."/>
            <person name="Nagy L.G."/>
            <person name="Martin F."/>
            <person name="Kauserud H."/>
        </authorList>
    </citation>
    <scope>NUCLEOTIDE SEQUENCE</scope>
    <source>
        <strain evidence="2">CBHHK002</strain>
    </source>
</reference>
<gene>
    <name evidence="2" type="ORF">DFH08DRAFT_947979</name>
</gene>
<evidence type="ECO:0000313" key="2">
    <source>
        <dbReference type="EMBL" id="KAJ7369110.1"/>
    </source>
</evidence>
<organism evidence="2 3">
    <name type="scientific">Mycena albidolilacea</name>
    <dbReference type="NCBI Taxonomy" id="1033008"/>
    <lineage>
        <taxon>Eukaryota</taxon>
        <taxon>Fungi</taxon>
        <taxon>Dikarya</taxon>
        <taxon>Basidiomycota</taxon>
        <taxon>Agaricomycotina</taxon>
        <taxon>Agaricomycetes</taxon>
        <taxon>Agaricomycetidae</taxon>
        <taxon>Agaricales</taxon>
        <taxon>Marasmiineae</taxon>
        <taxon>Mycenaceae</taxon>
        <taxon>Mycena</taxon>
    </lineage>
</organism>
<evidence type="ECO:0000313" key="3">
    <source>
        <dbReference type="Proteomes" id="UP001218218"/>
    </source>
</evidence>
<protein>
    <submittedName>
        <fullName evidence="2">Uncharacterized protein</fullName>
    </submittedName>
</protein>
<name>A0AAD7AWI0_9AGAR</name>
<keyword evidence="1" id="KW-1133">Transmembrane helix</keyword>
<comment type="caution">
    <text evidence="2">The sequence shown here is derived from an EMBL/GenBank/DDBJ whole genome shotgun (WGS) entry which is preliminary data.</text>
</comment>
<keyword evidence="3" id="KW-1185">Reference proteome</keyword>
<feature type="transmembrane region" description="Helical" evidence="1">
    <location>
        <begin position="90"/>
        <end position="111"/>
    </location>
</feature>
<feature type="transmembrane region" description="Helical" evidence="1">
    <location>
        <begin position="123"/>
        <end position="141"/>
    </location>
</feature>
<keyword evidence="1" id="KW-0812">Transmembrane</keyword>
<feature type="transmembrane region" description="Helical" evidence="1">
    <location>
        <begin position="53"/>
        <end position="78"/>
    </location>
</feature>
<evidence type="ECO:0000256" key="1">
    <source>
        <dbReference type="SAM" id="Phobius"/>
    </source>
</evidence>
<keyword evidence="1" id="KW-0472">Membrane</keyword>
<proteinExistence type="predicted"/>
<accession>A0AAD7AWI0</accession>
<dbReference type="AlphaFoldDB" id="A0AAD7AWI0"/>
<sequence>MPLSVAKSASLFVTLAGGLVNSLLTLQLASSWNTLQALDAESELDAWKLDGLRVLWALLAWYLLAAAFVSFVGFFGVLRNKPAHVRLYRDCASADLAFTLFATLLAFLAARAPARAACEQPELAPLLVSLSAYLSTFYTSAGPDEACERALEHTALVALAALVVLSVVRLHFLLAVCTHYASMSSALAPSGRPSHIEAEAGGVTVAADGEQRIRLLPLPAGVARADVVYAPVHCPAAGESLLGASAEVWVRAGAGPSSAYQPAYVNSAPASPAVPPYAPAYVQAAPAPQRDGEEEVELDAGLLDAGVVRVKREWI</sequence>
<dbReference type="EMBL" id="JARIHO010000001">
    <property type="protein sequence ID" value="KAJ7369110.1"/>
    <property type="molecule type" value="Genomic_DNA"/>
</dbReference>
<dbReference type="Proteomes" id="UP001218218">
    <property type="component" value="Unassembled WGS sequence"/>
</dbReference>
<feature type="transmembrane region" description="Helical" evidence="1">
    <location>
        <begin position="153"/>
        <end position="174"/>
    </location>
</feature>